<gene>
    <name evidence="1" type="ORF">XBI1_2510021</name>
</gene>
<organism evidence="1">
    <name type="scientific">Xenorhabdus bovienii str. Intermedium</name>
    <dbReference type="NCBI Taxonomy" id="1379677"/>
    <lineage>
        <taxon>Bacteria</taxon>
        <taxon>Pseudomonadati</taxon>
        <taxon>Pseudomonadota</taxon>
        <taxon>Gammaproteobacteria</taxon>
        <taxon>Enterobacterales</taxon>
        <taxon>Morganellaceae</taxon>
        <taxon>Xenorhabdus</taxon>
    </lineage>
</organism>
<reference evidence="1" key="1">
    <citation type="submission" date="2013-07" db="EMBL/GenBank/DDBJ databases">
        <title>Sub-species coevolution in mutualistic symbiosis.</title>
        <authorList>
            <person name="Murfin K."/>
            <person name="Klassen J."/>
            <person name="Lee M."/>
            <person name="Forst S."/>
            <person name="Stock P."/>
            <person name="Goodrich-Blair H."/>
        </authorList>
    </citation>
    <scope>NUCLEOTIDE SEQUENCE [LARGE SCALE GENOMIC DNA]</scope>
    <source>
        <strain evidence="1">Intermedium</strain>
    </source>
</reference>
<dbReference type="HOGENOM" id="CLU_2756892_0_0_6"/>
<name>A0A077QLP1_XENBV</name>
<sequence length="70" mass="8160">MITKSISELKPNDVINVLNGWYRVRKLRYSNNGTTIDLQREDDQLSPFCDMTCAHVSINKDLDIKFEVKE</sequence>
<dbReference type="AlphaFoldDB" id="A0A077QLP1"/>
<dbReference type="Proteomes" id="UP000028480">
    <property type="component" value="Unassembled WGS sequence"/>
</dbReference>
<dbReference type="RefSeq" id="WP_038188415.1">
    <property type="nucleotide sequence ID" value="NZ_CAWLWA010000178.1"/>
</dbReference>
<accession>A0A077QLP1</accession>
<proteinExistence type="predicted"/>
<dbReference type="EMBL" id="CBTB010000170">
    <property type="protein sequence ID" value="CDH33256.1"/>
    <property type="molecule type" value="Genomic_DNA"/>
</dbReference>
<comment type="caution">
    <text evidence="1">The sequence shown here is derived from an EMBL/GenBank/DDBJ whole genome shotgun (WGS) entry which is preliminary data.</text>
</comment>
<protein>
    <submittedName>
        <fullName evidence="1">Uncharacterized protein</fullName>
    </submittedName>
</protein>
<evidence type="ECO:0000313" key="1">
    <source>
        <dbReference type="EMBL" id="CDH33256.1"/>
    </source>
</evidence>